<accession>A0A378XV67</accession>
<dbReference type="RefSeq" id="WP_019686747.1">
    <property type="nucleotide sequence ID" value="NZ_CP036496.1"/>
</dbReference>
<gene>
    <name evidence="1" type="ORF">NCTC10343_01663</name>
</gene>
<dbReference type="GeneID" id="93350447"/>
<proteinExistence type="predicted"/>
<evidence type="ECO:0000313" key="2">
    <source>
        <dbReference type="Proteomes" id="UP000254400"/>
    </source>
</evidence>
<name>A0A378XV67_PAEPO</name>
<reference evidence="1 2" key="1">
    <citation type="submission" date="2018-06" db="EMBL/GenBank/DDBJ databases">
        <authorList>
            <consortium name="Pathogen Informatics"/>
            <person name="Doyle S."/>
        </authorList>
    </citation>
    <scope>NUCLEOTIDE SEQUENCE [LARGE SCALE GENOMIC DNA]</scope>
    <source>
        <strain evidence="1 2">NCTC10343</strain>
    </source>
</reference>
<dbReference type="AlphaFoldDB" id="A0A378XV67"/>
<organism evidence="1 2">
    <name type="scientific">Paenibacillus polymyxa</name>
    <name type="common">Bacillus polymyxa</name>
    <dbReference type="NCBI Taxonomy" id="1406"/>
    <lineage>
        <taxon>Bacteria</taxon>
        <taxon>Bacillati</taxon>
        <taxon>Bacillota</taxon>
        <taxon>Bacilli</taxon>
        <taxon>Bacillales</taxon>
        <taxon>Paenibacillaceae</taxon>
        <taxon>Paenibacillus</taxon>
    </lineage>
</organism>
<dbReference type="Proteomes" id="UP000254400">
    <property type="component" value="Unassembled WGS sequence"/>
</dbReference>
<protein>
    <submittedName>
        <fullName evidence="1">Uncharacterized protein</fullName>
    </submittedName>
</protein>
<dbReference type="EMBL" id="UGSC01000001">
    <property type="protein sequence ID" value="SUA68400.1"/>
    <property type="molecule type" value="Genomic_DNA"/>
</dbReference>
<evidence type="ECO:0000313" key="1">
    <source>
        <dbReference type="EMBL" id="SUA68400.1"/>
    </source>
</evidence>
<sequence>MQQLTLNEVDNIKSAHYVVFDRPIHEVPMEITYGKVYELFSYPETEMYSEEFYVVNEAGIQSITPMLLCPQKYYI</sequence>